<dbReference type="Gene3D" id="2.20.28.10">
    <property type="match status" value="2"/>
</dbReference>
<protein>
    <recommendedName>
        <fullName evidence="13">Rubredoxin-like domain-containing protein</fullName>
    </recommendedName>
</protein>
<evidence type="ECO:0000256" key="11">
    <source>
        <dbReference type="ARBA" id="ARBA00023004"/>
    </source>
</evidence>
<keyword evidence="6" id="KW-0285">Flavoprotein</keyword>
<keyword evidence="11" id="KW-0408">Iron</keyword>
<feature type="domain" description="Rubredoxin-like" evidence="13">
    <location>
        <begin position="4"/>
        <end position="55"/>
    </location>
</feature>
<evidence type="ECO:0000256" key="6">
    <source>
        <dbReference type="ARBA" id="ARBA00022630"/>
    </source>
</evidence>
<keyword evidence="15" id="KW-1185">Reference proteome</keyword>
<dbReference type="EMBL" id="BSYJ01000002">
    <property type="protein sequence ID" value="GMG86479.1"/>
    <property type="molecule type" value="Genomic_DNA"/>
</dbReference>
<keyword evidence="5" id="KW-0963">Cytoplasm</keyword>
<evidence type="ECO:0000313" key="15">
    <source>
        <dbReference type="Proteomes" id="UP001224392"/>
    </source>
</evidence>
<accession>A0ABQ6LWP3</accession>
<keyword evidence="4" id="KW-0813">Transport</keyword>
<dbReference type="Pfam" id="PF18113">
    <property type="entry name" value="Rbx_binding"/>
    <property type="match status" value="1"/>
</dbReference>
<dbReference type="Pfam" id="PF07992">
    <property type="entry name" value="Pyr_redox_2"/>
    <property type="match status" value="1"/>
</dbReference>
<keyword evidence="10" id="KW-0560">Oxidoreductase</keyword>
<comment type="caution">
    <text evidence="14">The sequence shown here is derived from an EMBL/GenBank/DDBJ whole genome shotgun (WGS) entry which is preliminary data.</text>
</comment>
<dbReference type="Gene3D" id="3.30.390.120">
    <property type="match status" value="1"/>
</dbReference>
<sequence length="534" mass="56977">MSEYRIWECLVCGWIYDESKGWPDDGIPPGTRWEDIPDDWSCPECGVGKEDFEMIEVRSAATDTKPAAPAAAKTASTAAETTPFRTWECTVCGWVYDEAEGWPDDGIAPGTRWEDIPDDWTCPECGVAKQDFQMVPLDSGAVIASKPAAGAPIVIVGSGLAGYNLARDIRKLDSATPITMITGDDGSFYSKPMLSTALAQGRTPEQLANANADRMASDLHMEIRTFTRVTAIDRSGRKLSLETASGTEQLQYGKLVLAWGADCIKPPMDVQAPARVFHVNDLTDYSLFRAALKPAARVLVIGAGLIGSEFANDLIQSGHAVQVVDPQSTPVASLLPPEAGQDLQQTLGAAGVEFHLGTVVERIEHADSGVRAHLDTGAVIEADIVLSAVGVRPRTELAASAGLRVNRGISVDRHLRTSDPDIFALGDCAEVDGHVLYYVAPLVACARALARTLCGHPVEVHYDAMPVAIKTTLRPTVVLPPPRGASGQWQVQAGDDGVHAEFRDTSGKLLGFALTGAAVAAREALTREAPALFD</sequence>
<dbReference type="PRINTS" id="PR00411">
    <property type="entry name" value="PNDRDTASEI"/>
</dbReference>
<evidence type="ECO:0000256" key="12">
    <source>
        <dbReference type="ARBA" id="ARBA00023027"/>
    </source>
</evidence>
<comment type="cofactor">
    <cofactor evidence="1">
        <name>FAD</name>
        <dbReference type="ChEBI" id="CHEBI:57692"/>
    </cofactor>
</comment>
<evidence type="ECO:0000313" key="14">
    <source>
        <dbReference type="EMBL" id="GMG86479.1"/>
    </source>
</evidence>
<evidence type="ECO:0000256" key="8">
    <source>
        <dbReference type="ARBA" id="ARBA00022827"/>
    </source>
</evidence>
<dbReference type="InterPro" id="IPR050260">
    <property type="entry name" value="FAD-bd_OxRdtase"/>
</dbReference>
<dbReference type="SUPFAM" id="SSF51905">
    <property type="entry name" value="FAD/NAD(P)-binding domain"/>
    <property type="match status" value="1"/>
</dbReference>
<dbReference type="InterPro" id="IPR041364">
    <property type="entry name" value="Rbx-bd"/>
</dbReference>
<dbReference type="RefSeq" id="WP_285763006.1">
    <property type="nucleotide sequence ID" value="NZ_BSYJ01000002.1"/>
</dbReference>
<evidence type="ECO:0000256" key="5">
    <source>
        <dbReference type="ARBA" id="ARBA00022490"/>
    </source>
</evidence>
<dbReference type="CDD" id="cd00730">
    <property type="entry name" value="rubredoxin"/>
    <property type="match status" value="2"/>
</dbReference>
<evidence type="ECO:0000259" key="13">
    <source>
        <dbReference type="PROSITE" id="PS50903"/>
    </source>
</evidence>
<gene>
    <name evidence="14" type="ORF">MNKW57_08000</name>
</gene>
<comment type="similarity">
    <text evidence="3">Belongs to the FAD-dependent oxidoreductase family.</text>
</comment>
<feature type="domain" description="Rubredoxin-like" evidence="13">
    <location>
        <begin position="84"/>
        <end position="135"/>
    </location>
</feature>
<evidence type="ECO:0000256" key="2">
    <source>
        <dbReference type="ARBA" id="ARBA00004496"/>
    </source>
</evidence>
<reference evidence="14 15" key="1">
    <citation type="submission" date="2023-04" db="EMBL/GenBank/DDBJ databases">
        <title>Marinobulbifer ophiurae gen. nov., sp. Nov., isolate from tissue of brittle star Ophioplocus japonicus.</title>
        <authorList>
            <person name="Kawano K."/>
            <person name="Sawayama S."/>
            <person name="Nakagawa S."/>
        </authorList>
    </citation>
    <scope>NUCLEOTIDE SEQUENCE [LARGE SCALE GENOMIC DNA]</scope>
    <source>
        <strain evidence="14 15">NKW57</strain>
    </source>
</reference>
<keyword evidence="7" id="KW-0479">Metal-binding</keyword>
<proteinExistence type="inferred from homology"/>
<dbReference type="InterPro" id="IPR024935">
    <property type="entry name" value="Rubredoxin_dom"/>
</dbReference>
<evidence type="ECO:0000256" key="1">
    <source>
        <dbReference type="ARBA" id="ARBA00001974"/>
    </source>
</evidence>
<evidence type="ECO:0000256" key="3">
    <source>
        <dbReference type="ARBA" id="ARBA00006442"/>
    </source>
</evidence>
<dbReference type="PRINTS" id="PR00368">
    <property type="entry name" value="FADPNR"/>
</dbReference>
<keyword evidence="9" id="KW-0249">Electron transport</keyword>
<evidence type="ECO:0000256" key="9">
    <source>
        <dbReference type="ARBA" id="ARBA00022982"/>
    </source>
</evidence>
<dbReference type="PANTHER" id="PTHR43429">
    <property type="entry name" value="PYRIDINE NUCLEOTIDE-DISULFIDE OXIDOREDUCTASE DOMAIN-CONTAINING"/>
    <property type="match status" value="1"/>
</dbReference>
<dbReference type="SUPFAM" id="SSF57802">
    <property type="entry name" value="Rubredoxin-like"/>
    <property type="match status" value="2"/>
</dbReference>
<dbReference type="InterPro" id="IPR018527">
    <property type="entry name" value="Rubredoxin_Fe_BS"/>
</dbReference>
<evidence type="ECO:0000256" key="7">
    <source>
        <dbReference type="ARBA" id="ARBA00022723"/>
    </source>
</evidence>
<dbReference type="PROSITE" id="PS00202">
    <property type="entry name" value="RUBREDOXIN"/>
    <property type="match status" value="2"/>
</dbReference>
<dbReference type="PANTHER" id="PTHR43429:SF3">
    <property type="entry name" value="NITRITE REDUCTASE [NAD(P)H]"/>
    <property type="match status" value="1"/>
</dbReference>
<evidence type="ECO:0000256" key="4">
    <source>
        <dbReference type="ARBA" id="ARBA00022448"/>
    </source>
</evidence>
<dbReference type="PROSITE" id="PS50903">
    <property type="entry name" value="RUBREDOXIN_LIKE"/>
    <property type="match status" value="2"/>
</dbReference>
<dbReference type="Gene3D" id="3.50.50.60">
    <property type="entry name" value="FAD/NAD(P)-binding domain"/>
    <property type="match status" value="2"/>
</dbReference>
<keyword evidence="8" id="KW-0274">FAD</keyword>
<evidence type="ECO:0000256" key="10">
    <source>
        <dbReference type="ARBA" id="ARBA00023002"/>
    </source>
</evidence>
<organism evidence="14 15">
    <name type="scientific">Biformimicrobium ophioploci</name>
    <dbReference type="NCBI Taxonomy" id="3036711"/>
    <lineage>
        <taxon>Bacteria</taxon>
        <taxon>Pseudomonadati</taxon>
        <taxon>Pseudomonadota</taxon>
        <taxon>Gammaproteobacteria</taxon>
        <taxon>Cellvibrionales</taxon>
        <taxon>Microbulbiferaceae</taxon>
        <taxon>Biformimicrobium</taxon>
    </lineage>
</organism>
<dbReference type="InterPro" id="IPR023753">
    <property type="entry name" value="FAD/NAD-binding_dom"/>
</dbReference>
<dbReference type="Proteomes" id="UP001224392">
    <property type="component" value="Unassembled WGS sequence"/>
</dbReference>
<dbReference type="Pfam" id="PF00301">
    <property type="entry name" value="Rubredoxin"/>
    <property type="match status" value="2"/>
</dbReference>
<name>A0ABQ6LWP3_9GAMM</name>
<keyword evidence="12" id="KW-0520">NAD</keyword>
<dbReference type="PRINTS" id="PR00163">
    <property type="entry name" value="RUBREDOXIN"/>
</dbReference>
<dbReference type="InterPro" id="IPR024934">
    <property type="entry name" value="Rubredoxin-like_dom"/>
</dbReference>
<comment type="subcellular location">
    <subcellularLocation>
        <location evidence="2">Cytoplasm</location>
    </subcellularLocation>
</comment>
<dbReference type="InterPro" id="IPR036188">
    <property type="entry name" value="FAD/NAD-bd_sf"/>
</dbReference>